<evidence type="ECO:0000313" key="2">
    <source>
        <dbReference type="Proteomes" id="UP000269669"/>
    </source>
</evidence>
<keyword evidence="2" id="KW-1185">Reference proteome</keyword>
<organism evidence="1 2">
    <name type="scientific">Edaphobacter aggregans</name>
    <dbReference type="NCBI Taxonomy" id="570835"/>
    <lineage>
        <taxon>Bacteria</taxon>
        <taxon>Pseudomonadati</taxon>
        <taxon>Acidobacteriota</taxon>
        <taxon>Terriglobia</taxon>
        <taxon>Terriglobales</taxon>
        <taxon>Acidobacteriaceae</taxon>
        <taxon>Edaphobacter</taxon>
    </lineage>
</organism>
<evidence type="ECO:0000313" key="1">
    <source>
        <dbReference type="EMBL" id="RSL18936.1"/>
    </source>
</evidence>
<comment type="caution">
    <text evidence="1">The sequence shown here is derived from an EMBL/GenBank/DDBJ whole genome shotgun (WGS) entry which is preliminary data.</text>
</comment>
<protein>
    <submittedName>
        <fullName evidence="1">Uncharacterized protein</fullName>
    </submittedName>
</protein>
<gene>
    <name evidence="1" type="ORF">EDE15_4546</name>
</gene>
<reference evidence="1 2" key="1">
    <citation type="submission" date="2018-12" db="EMBL/GenBank/DDBJ databases">
        <title>Sequencing of bacterial isolates from soil warming experiment in Harvard Forest, Massachusetts, USA.</title>
        <authorList>
            <person name="Deangelis K."/>
        </authorList>
    </citation>
    <scope>NUCLEOTIDE SEQUENCE [LARGE SCALE GENOMIC DNA]</scope>
    <source>
        <strain evidence="1 2">EB153</strain>
    </source>
</reference>
<name>A0A3R9NX70_9BACT</name>
<proteinExistence type="predicted"/>
<dbReference type="Proteomes" id="UP000269669">
    <property type="component" value="Unassembled WGS sequence"/>
</dbReference>
<sequence length="61" mass="7032">MLDEVEYAQVIHLYSEVIRGTKDLRREKSLSLGATSLHELFRFVCDRHEESAGVKNCHENA</sequence>
<dbReference type="AlphaFoldDB" id="A0A3R9NX70"/>
<dbReference type="EMBL" id="RSDW01000001">
    <property type="protein sequence ID" value="RSL18936.1"/>
    <property type="molecule type" value="Genomic_DNA"/>
</dbReference>
<accession>A0A3R9NX70</accession>